<dbReference type="EMBL" id="AEGR01000052">
    <property type="protein sequence ID" value="EGI77206.1"/>
    <property type="molecule type" value="Genomic_DNA"/>
</dbReference>
<feature type="compositionally biased region" description="Basic and acidic residues" evidence="1">
    <location>
        <begin position="96"/>
        <end position="120"/>
    </location>
</feature>
<evidence type="ECO:0000313" key="3">
    <source>
        <dbReference type="Proteomes" id="UP000016368"/>
    </source>
</evidence>
<evidence type="ECO:0000256" key="1">
    <source>
        <dbReference type="SAM" id="MobiDB-lite"/>
    </source>
</evidence>
<feature type="region of interest" description="Disordered" evidence="1">
    <location>
        <begin position="96"/>
        <end position="129"/>
    </location>
</feature>
<name>F3KSY7_9BURK</name>
<comment type="caution">
    <text evidence="2">The sequence shown here is derived from an EMBL/GenBank/DDBJ whole genome shotgun (WGS) entry which is preliminary data.</text>
</comment>
<proteinExistence type="predicted"/>
<sequence length="432" mass="47326">MAIFLVGCAPMPLQVGLTELGTVSNSEYGAYGTRLMRSINISGTGAEDVVGMVSYDLDKWSLSEQLRRLWPIRQDFPDITSPRLIPGSSSIVEREFCKTEKKDSEQKDSKQKDSKQKDSNTHCSDSSNASLGDLTKLRDALLASQAQADEVARLKIKLAVLQLAQASLKPVNALKDGDPEKEEKLNRVLNPLRLLYPADEISKDLEPVIDSVKKELKDNGLGDSLTAIREVTQKAGVIVTRWTGRSQGAANAQGAGMASAAVAASQGVNGYLILGSPRITSLQLGEDFFKRPKDLDLHIFGKSNRRYLTYYQLRARYVLYAENRASEFSASLQTNISQTLEQIKAITQGGKDEEALKNLLNIEVNAVYALVNSSASSGTLDAAQGKAKRIDCKFSSVQEWSDCLKQELVRSEGTLPVISVRATLEEFARDSE</sequence>
<organism evidence="2 3">
    <name type="scientific">Hylemonella gracilis ATCC 19624</name>
    <dbReference type="NCBI Taxonomy" id="887062"/>
    <lineage>
        <taxon>Bacteria</taxon>
        <taxon>Pseudomonadati</taxon>
        <taxon>Pseudomonadota</taxon>
        <taxon>Betaproteobacteria</taxon>
        <taxon>Burkholderiales</taxon>
        <taxon>Comamonadaceae</taxon>
        <taxon>Hylemonella</taxon>
    </lineage>
</organism>
<dbReference type="Proteomes" id="UP000016368">
    <property type="component" value="Unassembled WGS sequence"/>
</dbReference>
<gene>
    <name evidence="2" type="ORF">HGR_07831</name>
</gene>
<protein>
    <submittedName>
        <fullName evidence="2">Uncharacterized protein</fullName>
    </submittedName>
</protein>
<accession>F3KSY7</accession>
<dbReference type="AlphaFoldDB" id="F3KSY7"/>
<evidence type="ECO:0000313" key="2">
    <source>
        <dbReference type="EMBL" id="EGI77206.1"/>
    </source>
</evidence>
<keyword evidence="3" id="KW-1185">Reference proteome</keyword>
<reference evidence="2 3" key="1">
    <citation type="journal article" date="2011" name="EMBO J.">
        <title>Structural diversity of bacterial flagellar motors.</title>
        <authorList>
            <person name="Chen S."/>
            <person name="Beeby M."/>
            <person name="Murphy G.E."/>
            <person name="Leadbetter J.R."/>
            <person name="Hendrixson D.R."/>
            <person name="Briegel A."/>
            <person name="Li Z."/>
            <person name="Shi J."/>
            <person name="Tocheva E.I."/>
            <person name="Muller A."/>
            <person name="Dobro M.J."/>
            <person name="Jensen G.J."/>
        </authorList>
    </citation>
    <scope>NUCLEOTIDE SEQUENCE [LARGE SCALE GENOMIC DNA]</scope>
    <source>
        <strain evidence="2 3">ATCC 19624</strain>
    </source>
</reference>